<dbReference type="InterPro" id="IPR011009">
    <property type="entry name" value="Kinase-like_dom_sf"/>
</dbReference>
<organism evidence="1 2">
    <name type="scientific">Actinoplanes sichuanensis</name>
    <dbReference type="NCBI Taxonomy" id="512349"/>
    <lineage>
        <taxon>Bacteria</taxon>
        <taxon>Bacillati</taxon>
        <taxon>Actinomycetota</taxon>
        <taxon>Actinomycetes</taxon>
        <taxon>Micromonosporales</taxon>
        <taxon>Micromonosporaceae</taxon>
        <taxon>Actinoplanes</taxon>
    </lineage>
</organism>
<dbReference type="Gene3D" id="3.90.1200.10">
    <property type="match status" value="1"/>
</dbReference>
<name>A0ABW4A239_9ACTN</name>
<dbReference type="Proteomes" id="UP001597183">
    <property type="component" value="Unassembled WGS sequence"/>
</dbReference>
<keyword evidence="2" id="KW-1185">Reference proteome</keyword>
<proteinExistence type="predicted"/>
<comment type="caution">
    <text evidence="1">The sequence shown here is derived from an EMBL/GenBank/DDBJ whole genome shotgun (WGS) entry which is preliminary data.</text>
</comment>
<accession>A0ABW4A239</accession>
<dbReference type="SUPFAM" id="SSF56112">
    <property type="entry name" value="Protein kinase-like (PK-like)"/>
    <property type="match status" value="1"/>
</dbReference>
<evidence type="ECO:0000313" key="2">
    <source>
        <dbReference type="Proteomes" id="UP001597183"/>
    </source>
</evidence>
<reference evidence="2" key="1">
    <citation type="journal article" date="2019" name="Int. J. Syst. Evol. Microbiol.">
        <title>The Global Catalogue of Microorganisms (GCM) 10K type strain sequencing project: providing services to taxonomists for standard genome sequencing and annotation.</title>
        <authorList>
            <consortium name="The Broad Institute Genomics Platform"/>
            <consortium name="The Broad Institute Genome Sequencing Center for Infectious Disease"/>
            <person name="Wu L."/>
            <person name="Ma J."/>
        </authorList>
    </citation>
    <scope>NUCLEOTIDE SEQUENCE [LARGE SCALE GENOMIC DNA]</scope>
    <source>
        <strain evidence="2">CCM 7526</strain>
    </source>
</reference>
<sequence>MSSDTTLPQPVTAVIAERVGAFDVVRASNGHHAEFAARILGQGHTLFVKAARSDFGVRSLRYETQVSRAVGPPVSPAVEWHCEVSGWLVVAFEYCAGPHADLAPGSPNLELLAAAVDNLGRTPAPDQALFSPAARLGFELAEMEGDTLVHTDLNATNLIVTQQGLRIADWAMAAKAAPWVELALLVPWLIGSGHTPEQTDEWLARFSVWRTVDPAVVAAFANRNAEKWLRKAQENPAAWKRDLAEWTGRWSAYQRGKASATQP</sequence>
<evidence type="ECO:0000313" key="1">
    <source>
        <dbReference type="EMBL" id="MFD1364515.1"/>
    </source>
</evidence>
<dbReference type="RefSeq" id="WP_317791644.1">
    <property type="nucleotide sequence ID" value="NZ_AP028461.1"/>
</dbReference>
<protein>
    <submittedName>
        <fullName evidence="1">Aminoglycoside phosphotransferase</fullName>
    </submittedName>
</protein>
<gene>
    <name evidence="1" type="ORF">ACFQ5G_04055</name>
</gene>
<dbReference type="EMBL" id="JBHTMK010000005">
    <property type="protein sequence ID" value="MFD1364515.1"/>
    <property type="molecule type" value="Genomic_DNA"/>
</dbReference>